<evidence type="ECO:0000313" key="2">
    <source>
        <dbReference type="EMBL" id="SBV92929.1"/>
    </source>
</evidence>
<reference evidence="2" key="1">
    <citation type="submission" date="2016-04" db="EMBL/GenBank/DDBJ databases">
        <authorList>
            <person name="Evans L.H."/>
            <person name="Alamgir A."/>
            <person name="Owens N."/>
            <person name="Weber N.D."/>
            <person name="Virtaneva K."/>
            <person name="Barbian K."/>
            <person name="Babar A."/>
            <person name="Rosenke K."/>
        </authorList>
    </citation>
    <scope>NUCLEOTIDE SEQUENCE</scope>
    <source>
        <strain evidence="2">86-2</strain>
    </source>
</reference>
<protein>
    <submittedName>
        <fullName evidence="2">DNA binding domain protein, excisionase family (Modular protein)</fullName>
    </submittedName>
</protein>
<dbReference type="Pfam" id="PF12728">
    <property type="entry name" value="HTH_17"/>
    <property type="match status" value="1"/>
</dbReference>
<dbReference type="AlphaFoldDB" id="A0A212J0G1"/>
<feature type="domain" description="Helix-turn-helix" evidence="1">
    <location>
        <begin position="53"/>
        <end position="97"/>
    </location>
</feature>
<sequence length="101" mass="11819">MTTKTMFFCKEADDLLKERVNVLVKAYAIKYARQFVKEYIAENLSVILSDSEYLTSKDVMNVLKISRSTLNRRIKNGELNPVNPDSSRNYRFIKSEVYNLK</sequence>
<dbReference type="EMBL" id="FLUL01000001">
    <property type="protein sequence ID" value="SBV92929.1"/>
    <property type="molecule type" value="Genomic_DNA"/>
</dbReference>
<accession>A0A212J0G1</accession>
<name>A0A212J0G1_9BACT</name>
<gene>
    <name evidence="2" type="ORF">KL86DYS2_10452</name>
</gene>
<organism evidence="2">
    <name type="scientific">uncultured Dysgonomonas sp</name>
    <dbReference type="NCBI Taxonomy" id="206096"/>
    <lineage>
        <taxon>Bacteria</taxon>
        <taxon>Pseudomonadati</taxon>
        <taxon>Bacteroidota</taxon>
        <taxon>Bacteroidia</taxon>
        <taxon>Bacteroidales</taxon>
        <taxon>Dysgonomonadaceae</taxon>
        <taxon>Dysgonomonas</taxon>
        <taxon>environmental samples</taxon>
    </lineage>
</organism>
<dbReference type="RefSeq" id="WP_296946708.1">
    <property type="nucleotide sequence ID" value="NZ_LT599021.1"/>
</dbReference>
<dbReference type="InterPro" id="IPR041657">
    <property type="entry name" value="HTH_17"/>
</dbReference>
<proteinExistence type="predicted"/>
<evidence type="ECO:0000259" key="1">
    <source>
        <dbReference type="Pfam" id="PF12728"/>
    </source>
</evidence>